<dbReference type="InterPro" id="IPR016181">
    <property type="entry name" value="Acyl_CoA_acyltransferase"/>
</dbReference>
<evidence type="ECO:0000313" key="2">
    <source>
        <dbReference type="EMBL" id="MCI4658864.1"/>
    </source>
</evidence>
<reference evidence="2" key="1">
    <citation type="submission" date="2022-03" db="EMBL/GenBank/DDBJ databases">
        <title>Cryobacterium sp. nov. strain ZS14-85, isolated from Antarctic soil.</title>
        <authorList>
            <person name="Li J."/>
            <person name="Niu G."/>
        </authorList>
    </citation>
    <scope>NUCLEOTIDE SEQUENCE</scope>
    <source>
        <strain evidence="2">ZS14-85</strain>
    </source>
</reference>
<dbReference type="EMBL" id="JALGAR010000003">
    <property type="protein sequence ID" value="MCI4658864.1"/>
    <property type="molecule type" value="Genomic_DNA"/>
</dbReference>
<name>A0AA41QXW1_9MICO</name>
<sequence>MPVTLEPLSPKRFPKWLRRSAEEYASDLISLGRSPAEAHRLATHSLTESFPGGQPASGQYVFDVHDGPGRPVGYLWIGRAQGEDDSAWWVWDISINEEERGKGLGRETMLLAERFAKSHGARTLGLSVFGFNTVARRLYETLDYETTSIKMLKNLG</sequence>
<dbReference type="PROSITE" id="PS51186">
    <property type="entry name" value="GNAT"/>
    <property type="match status" value="1"/>
</dbReference>
<protein>
    <submittedName>
        <fullName evidence="2">GNAT family N-acetyltransferase</fullName>
    </submittedName>
</protein>
<dbReference type="SUPFAM" id="SSF55729">
    <property type="entry name" value="Acyl-CoA N-acyltransferases (Nat)"/>
    <property type="match status" value="1"/>
</dbReference>
<evidence type="ECO:0000259" key="1">
    <source>
        <dbReference type="PROSITE" id="PS51186"/>
    </source>
</evidence>
<organism evidence="2 3">
    <name type="scientific">Cryobacterium zhongshanensis</name>
    <dbReference type="NCBI Taxonomy" id="2928153"/>
    <lineage>
        <taxon>Bacteria</taxon>
        <taxon>Bacillati</taxon>
        <taxon>Actinomycetota</taxon>
        <taxon>Actinomycetes</taxon>
        <taxon>Micrococcales</taxon>
        <taxon>Microbacteriaceae</taxon>
        <taxon>Cryobacterium</taxon>
    </lineage>
</organism>
<gene>
    <name evidence="2" type="ORF">MQH31_13715</name>
</gene>
<dbReference type="Proteomes" id="UP001165341">
    <property type="component" value="Unassembled WGS sequence"/>
</dbReference>
<dbReference type="AlphaFoldDB" id="A0AA41QXW1"/>
<dbReference type="Gene3D" id="3.40.630.30">
    <property type="match status" value="1"/>
</dbReference>
<keyword evidence="3" id="KW-1185">Reference proteome</keyword>
<dbReference type="GO" id="GO:0016747">
    <property type="term" value="F:acyltransferase activity, transferring groups other than amino-acyl groups"/>
    <property type="evidence" value="ECO:0007669"/>
    <property type="project" value="InterPro"/>
</dbReference>
<evidence type="ECO:0000313" key="3">
    <source>
        <dbReference type="Proteomes" id="UP001165341"/>
    </source>
</evidence>
<proteinExistence type="predicted"/>
<dbReference type="CDD" id="cd04301">
    <property type="entry name" value="NAT_SF"/>
    <property type="match status" value="1"/>
</dbReference>
<dbReference type="InterPro" id="IPR000182">
    <property type="entry name" value="GNAT_dom"/>
</dbReference>
<dbReference type="RefSeq" id="WP_243012495.1">
    <property type="nucleotide sequence ID" value="NZ_JALGAR010000003.1"/>
</dbReference>
<dbReference type="Pfam" id="PF00583">
    <property type="entry name" value="Acetyltransf_1"/>
    <property type="match status" value="1"/>
</dbReference>
<accession>A0AA41QXW1</accession>
<comment type="caution">
    <text evidence="2">The sequence shown here is derived from an EMBL/GenBank/DDBJ whole genome shotgun (WGS) entry which is preliminary data.</text>
</comment>
<feature type="domain" description="N-acetyltransferase" evidence="1">
    <location>
        <begin position="3"/>
        <end position="156"/>
    </location>
</feature>